<keyword evidence="2" id="KW-1185">Reference proteome</keyword>
<dbReference type="OrthoDB" id="3436183at2"/>
<dbReference type="KEGG" id="ngv:CDO52_06685"/>
<organism evidence="1 2">
    <name type="scientific">Nocardiopsis gilva YIM 90087</name>
    <dbReference type="NCBI Taxonomy" id="1235441"/>
    <lineage>
        <taxon>Bacteria</taxon>
        <taxon>Bacillati</taxon>
        <taxon>Actinomycetota</taxon>
        <taxon>Actinomycetes</taxon>
        <taxon>Streptosporangiales</taxon>
        <taxon>Nocardiopsidaceae</taxon>
        <taxon>Nocardiopsis</taxon>
    </lineage>
</organism>
<accession>A0A223S316</accession>
<dbReference type="AlphaFoldDB" id="A0A223S316"/>
<evidence type="ECO:0000313" key="1">
    <source>
        <dbReference type="EMBL" id="ASU82510.1"/>
    </source>
</evidence>
<dbReference type="RefSeq" id="WP_026126019.1">
    <property type="nucleotide sequence ID" value="NZ_ANBG01000275.1"/>
</dbReference>
<dbReference type="EMBL" id="CP022753">
    <property type="protein sequence ID" value="ASU82510.1"/>
    <property type="molecule type" value="Genomic_DNA"/>
</dbReference>
<protein>
    <submittedName>
        <fullName evidence="1">Uncharacterized protein</fullName>
    </submittedName>
</protein>
<proteinExistence type="predicted"/>
<sequence>MTEDAGGRRRSVAGLVVLGTLLATGCATPHLDTLPGLAHPVASASDGIRVDEGDQAYSYRNIHLVLPKGWTTDFSDDCLMPPGADAGRTDTCPPTALHITPRAAKYGQIDPKGKELSRRDGWKRPWSVCPDAATKGGDEPRGEPETVAELGRRSFTAVSGERVESAAWILRCDGVRFDSRIWYVPEVDVELSVAAITDMEHSDGYDAIARSLDFSRYQN</sequence>
<dbReference type="Proteomes" id="UP000215005">
    <property type="component" value="Chromosome"/>
</dbReference>
<name>A0A223S316_9ACTN</name>
<reference evidence="1 2" key="1">
    <citation type="submission" date="2017-08" db="EMBL/GenBank/DDBJ databases">
        <title>The complete genome sequence of Nocardiopsis gilva YIM 90087.</title>
        <authorList>
            <person name="Yin M."/>
            <person name="Tang S."/>
        </authorList>
    </citation>
    <scope>NUCLEOTIDE SEQUENCE [LARGE SCALE GENOMIC DNA]</scope>
    <source>
        <strain evidence="1 2">YIM 90087</strain>
    </source>
</reference>
<evidence type="ECO:0000313" key="2">
    <source>
        <dbReference type="Proteomes" id="UP000215005"/>
    </source>
</evidence>
<gene>
    <name evidence="1" type="ORF">CDO52_06685</name>
</gene>